<protein>
    <submittedName>
        <fullName evidence="1">Uncharacterized protein</fullName>
    </submittedName>
</protein>
<evidence type="ECO:0000313" key="2">
    <source>
        <dbReference type="Proteomes" id="UP000010478"/>
    </source>
</evidence>
<dbReference type="Proteomes" id="UP000010478">
    <property type="component" value="Chromosome"/>
</dbReference>
<reference evidence="1 2" key="1">
    <citation type="submission" date="2012-05" db="EMBL/GenBank/DDBJ databases">
        <title>Finished chromosome of genome of Oscillatoria sp. PCC 7112.</title>
        <authorList>
            <consortium name="US DOE Joint Genome Institute"/>
            <person name="Gugger M."/>
            <person name="Coursin T."/>
            <person name="Rippka R."/>
            <person name="Tandeau De Marsac N."/>
            <person name="Huntemann M."/>
            <person name="Wei C.-L."/>
            <person name="Han J."/>
            <person name="Detter J.C."/>
            <person name="Han C."/>
            <person name="Tapia R."/>
            <person name="Davenport K."/>
            <person name="Daligault H."/>
            <person name="Erkkila T."/>
            <person name="Gu W."/>
            <person name="Munk A.C.C."/>
            <person name="Teshima H."/>
            <person name="Xu Y."/>
            <person name="Chain P."/>
            <person name="Chen A."/>
            <person name="Krypides N."/>
            <person name="Mavromatis K."/>
            <person name="Markowitz V."/>
            <person name="Szeto E."/>
            <person name="Ivanova N."/>
            <person name="Mikhailova N."/>
            <person name="Ovchinnikova G."/>
            <person name="Pagani I."/>
            <person name="Pati A."/>
            <person name="Goodwin L."/>
            <person name="Peters L."/>
            <person name="Pitluck S."/>
            <person name="Woyke T."/>
            <person name="Kerfeld C."/>
        </authorList>
    </citation>
    <scope>NUCLEOTIDE SEQUENCE [LARGE SCALE GENOMIC DNA]</scope>
    <source>
        <strain evidence="1 2">PCC 7112</strain>
    </source>
</reference>
<accession>K9VFN4</accession>
<proteinExistence type="predicted"/>
<gene>
    <name evidence="1" type="ORF">Osc7112_2486</name>
</gene>
<evidence type="ECO:0000313" key="1">
    <source>
        <dbReference type="EMBL" id="AFZ06918.1"/>
    </source>
</evidence>
<dbReference type="EMBL" id="CP003614">
    <property type="protein sequence ID" value="AFZ06918.1"/>
    <property type="molecule type" value="Genomic_DNA"/>
</dbReference>
<sequence>MKFCAFNLRKNTDIETALNTARLLIFYKKTVVFYLESNIIFTSIKGADCVTE</sequence>
<dbReference type="HOGENOM" id="CLU_3082577_0_0_3"/>
<dbReference type="AlphaFoldDB" id="K9VFN4"/>
<dbReference type="KEGG" id="oni:Osc7112_2486"/>
<keyword evidence="2" id="KW-1185">Reference proteome</keyword>
<name>K9VFN4_9CYAN</name>
<organism evidence="1 2">
    <name type="scientific">Phormidium nigroviride PCC 7112</name>
    <dbReference type="NCBI Taxonomy" id="179408"/>
    <lineage>
        <taxon>Bacteria</taxon>
        <taxon>Bacillati</taxon>
        <taxon>Cyanobacteriota</taxon>
        <taxon>Cyanophyceae</taxon>
        <taxon>Oscillatoriophycideae</taxon>
        <taxon>Oscillatoriales</taxon>
        <taxon>Oscillatoriaceae</taxon>
        <taxon>Phormidium</taxon>
    </lineage>
</organism>